<dbReference type="InterPro" id="IPR012337">
    <property type="entry name" value="RNaseH-like_sf"/>
</dbReference>
<dbReference type="InterPro" id="IPR000477">
    <property type="entry name" value="RT_dom"/>
</dbReference>
<evidence type="ECO:0000256" key="8">
    <source>
        <dbReference type="ARBA" id="ARBA00023172"/>
    </source>
</evidence>
<feature type="domain" description="Integrase catalytic" evidence="12">
    <location>
        <begin position="1400"/>
        <end position="1559"/>
    </location>
</feature>
<feature type="domain" description="RNase H type-1" evidence="11">
    <location>
        <begin position="1159"/>
        <end position="1288"/>
    </location>
</feature>
<keyword evidence="6" id="KW-0378">Hydrolase</keyword>
<dbReference type="GO" id="GO:0006310">
    <property type="term" value="P:DNA recombination"/>
    <property type="evidence" value="ECO:0007669"/>
    <property type="project" value="UniProtKB-KW"/>
</dbReference>
<name>A0A438H6W3_VITVI</name>
<dbReference type="GO" id="GO:0004523">
    <property type="term" value="F:RNA-DNA hybrid ribonuclease activity"/>
    <property type="evidence" value="ECO:0007669"/>
    <property type="project" value="InterPro"/>
</dbReference>
<dbReference type="InterPro" id="IPR043502">
    <property type="entry name" value="DNA/RNA_pol_sf"/>
</dbReference>
<dbReference type="Gene3D" id="2.40.70.10">
    <property type="entry name" value="Acid Proteases"/>
    <property type="match status" value="1"/>
</dbReference>
<evidence type="ECO:0000259" key="12">
    <source>
        <dbReference type="PROSITE" id="PS50994"/>
    </source>
</evidence>
<keyword evidence="8" id="KW-0233">DNA recombination</keyword>
<dbReference type="Pfam" id="PF13456">
    <property type="entry name" value="RVT_3"/>
    <property type="match status" value="1"/>
</dbReference>
<dbReference type="CDD" id="cd00303">
    <property type="entry name" value="retropepsin_like"/>
    <property type="match status" value="1"/>
</dbReference>
<dbReference type="PROSITE" id="PS50878">
    <property type="entry name" value="RT_POL"/>
    <property type="match status" value="1"/>
</dbReference>
<evidence type="ECO:0000256" key="4">
    <source>
        <dbReference type="ARBA" id="ARBA00022722"/>
    </source>
</evidence>
<dbReference type="Gene3D" id="3.30.70.270">
    <property type="match status" value="2"/>
</dbReference>
<evidence type="ECO:0000256" key="1">
    <source>
        <dbReference type="ARBA" id="ARBA00022670"/>
    </source>
</evidence>
<proteinExistence type="predicted"/>
<keyword evidence="2" id="KW-0808">Transferase</keyword>
<reference evidence="13 14" key="1">
    <citation type="journal article" date="2018" name="PLoS Genet.">
        <title>Population sequencing reveals clonal diversity and ancestral inbreeding in the grapevine cultivar Chardonnay.</title>
        <authorList>
            <person name="Roach M.J."/>
            <person name="Johnson D.L."/>
            <person name="Bohlmann J."/>
            <person name="van Vuuren H.J."/>
            <person name="Jones S.J."/>
            <person name="Pretorius I.S."/>
            <person name="Schmidt S.A."/>
            <person name="Borneman A.R."/>
        </authorList>
    </citation>
    <scope>NUCLEOTIDE SEQUENCE [LARGE SCALE GENOMIC DNA]</scope>
    <source>
        <strain evidence="14">cv. Chardonnay</strain>
        <tissue evidence="13">Leaf</tissue>
    </source>
</reference>
<evidence type="ECO:0000256" key="6">
    <source>
        <dbReference type="ARBA" id="ARBA00022801"/>
    </source>
</evidence>
<dbReference type="Pfam" id="PF17919">
    <property type="entry name" value="RT_RNaseH_2"/>
    <property type="match status" value="1"/>
</dbReference>
<evidence type="ECO:0000256" key="9">
    <source>
        <dbReference type="SAM" id="MobiDB-lite"/>
    </source>
</evidence>
<feature type="region of interest" description="Disordered" evidence="9">
    <location>
        <begin position="1"/>
        <end position="21"/>
    </location>
</feature>
<dbReference type="PANTHER" id="PTHR48475:SF2">
    <property type="entry name" value="RIBONUCLEASE H"/>
    <property type="match status" value="1"/>
</dbReference>
<organism evidence="13 14">
    <name type="scientific">Vitis vinifera</name>
    <name type="common">Grape</name>
    <dbReference type="NCBI Taxonomy" id="29760"/>
    <lineage>
        <taxon>Eukaryota</taxon>
        <taxon>Viridiplantae</taxon>
        <taxon>Streptophyta</taxon>
        <taxon>Embryophyta</taxon>
        <taxon>Tracheophyta</taxon>
        <taxon>Spermatophyta</taxon>
        <taxon>Magnoliopsida</taxon>
        <taxon>eudicotyledons</taxon>
        <taxon>Gunneridae</taxon>
        <taxon>Pentapetalae</taxon>
        <taxon>rosids</taxon>
        <taxon>Vitales</taxon>
        <taxon>Vitaceae</taxon>
        <taxon>Viteae</taxon>
        <taxon>Vitis</taxon>
    </lineage>
</organism>
<dbReference type="Gene3D" id="1.10.340.70">
    <property type="match status" value="1"/>
</dbReference>
<comment type="caution">
    <text evidence="13">The sequence shown here is derived from an EMBL/GenBank/DDBJ whole genome shotgun (WGS) entry which is preliminary data.</text>
</comment>
<gene>
    <name evidence="13" type="primary">POL_59</name>
    <name evidence="13" type="ORF">CK203_039239</name>
</gene>
<sequence length="1688" mass="191018">MATPSQSRSSGREEEDNHEWRQAIEKRQLASEKQLKALLQETERLREENAVLRIQASTSGPPRRQRSKGQVANSKPEPESIYPGSTGAIPGTYNARPHEPRTPMPRAPREESSDSTHFSAKRQRDRKSQLSSSMRARLGPQEPGRSRPPAATTRAPRPDPMIAPMVQNVPPHRDPMVTLAMRNVHSHLAERPAGRNLPNEPPIGSISKRLDDMLSTPFCSHITHYEPPRGFLVPKFSTYDGTNDPFDQHHALSTAYDARYWQRCIIMQSIPCQPSRAGPLMVHRLPPNSIDNFRDLSEAFVGQYLCSARHKQNISTLQNIKMRDNESLREFVKRFGQAVLQIEPLNKFWLPDGLLEITRTGMPSLRTVQNQLTEDRTGRVVRIGRRTPLSVSYEKLLPMIQGLSDFRWPRPLETDPSIRDRSKKCAFHKDHGHTTETCRSLQYLVERLIKAGHLKQYLRSDTGGRDVSQHHNSEAPRAPVAPKAVINYINGGPSDEEYDSRHGTIIFPPVDPTRTLQPHRDALILSLEIGDFDVRRILVDPGSSADLVQASVIGHMGHSLAGLENPGRILSGFNGSSTTSLGDIILPVRAGPVTLNVQFSVVQELSPFNIILGRTWLHYMKAIPSTYHQMVSFLTNEGQTDLYGSQLAARQCYQIAREAVANQEMHLPLNLALRATNSNYWVRWTRIPLARTVADPLQTIQISEENDHLTNISSLMTQEETQSIQNILRNPFDRRLDDFTRIDKELSKMKNKLLEAGFIREVSYPDWLANVVVVPKKEGKWRVCVDYTNLNNACPKDSFPLPRIDQIVDSTSGQGMLSFLDAFSGYHQIPMSPDDEEKTAFITPHGLYCYKVMPFGLKNAGATYQRLMTKIFKPLIGRSVEVYIDDIVVKSKTREQHILHLQEVFYLLRKYDMKLNPSKCAFGVSAGKFLGFMVSQRGIEVSPDQVKAVMETPPPRNKKELQRLTGKLVALGRFIARFTDELRPFFLAIRKAGTQGWTDNCQNALERIKHCLMHPPILSSPMPKEKLYMYLAVSEWAISAVLFRCPSPKEQKPVYYVSRALADVETRYSKMELTALALRSAAQKLRPYFQAHPVIVLTDQPLRSILHKPDLTGRMLQWAIELSEFGIEFQPRLSKKGQVMADFVLEYSRRPDQHHESGEQEWWTLRVDGASRSSGSGVGLLLQSPTGEHLEQAIRLGFSASNNEAEYEAILSGLDLALALSVSKLRIYSDSQLVVRHVQKEYEAKDSRMARYLAKVRSTLQQFTEWTIEKIKRADNGRADALAEYLRTGTLPEDPKRAHKIRVQAARFTLIGGHLYKRSFTGPYLRCLGHSEAQYVLAELHEGVCGNHTGGRSLAHRAHSQGYYWPTMKKDAAAYVQKCDKCQRYAPIPHIPSIALKSVSSPWPFAQWGMDIVGPLPAAPAQKKFLLVATDYFSKWVEAEAYASIKDKDVTKFVWKNIVCRYGIPQIIIADNGPQFDSIAFRNFCSELNIRNSYSTPRYPQSNGQAEATNKTLVNALKKRLERAKGKWVEELPGVLWAYRTTPGRPTGNTPFALTYGMDAVIPTEIGLPTIRTDAAKQKDADTELGRNLDWADEVRESASIRMADYQQRASAHYNRKVRPRNFKNGTLVLRKVFENTAEVGAGKFQANWEGPYIVSKANENGAYHLQKLDGTPLLRPWNVFNLKQYYQ</sequence>
<dbReference type="InterPro" id="IPR043128">
    <property type="entry name" value="Rev_trsase/Diguanyl_cyclase"/>
</dbReference>
<evidence type="ECO:0000256" key="2">
    <source>
        <dbReference type="ARBA" id="ARBA00022679"/>
    </source>
</evidence>
<dbReference type="Proteomes" id="UP000288805">
    <property type="component" value="Unassembled WGS sequence"/>
</dbReference>
<keyword evidence="3" id="KW-0548">Nucleotidyltransferase</keyword>
<dbReference type="Gene3D" id="3.10.10.10">
    <property type="entry name" value="HIV Type 1 Reverse Transcriptase, subunit A, domain 1"/>
    <property type="match status" value="1"/>
</dbReference>
<dbReference type="InterPro" id="IPR041577">
    <property type="entry name" value="RT_RNaseH_2"/>
</dbReference>
<dbReference type="SUPFAM" id="SSF53098">
    <property type="entry name" value="Ribonuclease H-like"/>
    <property type="match status" value="2"/>
</dbReference>
<dbReference type="Pfam" id="PF00078">
    <property type="entry name" value="RVT_1"/>
    <property type="match status" value="1"/>
</dbReference>
<keyword evidence="1" id="KW-0645">Protease</keyword>
<dbReference type="SUPFAM" id="SSF56672">
    <property type="entry name" value="DNA/RNA polymerases"/>
    <property type="match status" value="1"/>
</dbReference>
<evidence type="ECO:0000256" key="7">
    <source>
        <dbReference type="ARBA" id="ARBA00022918"/>
    </source>
</evidence>
<dbReference type="InterPro" id="IPR021109">
    <property type="entry name" value="Peptidase_aspartic_dom_sf"/>
</dbReference>
<dbReference type="Pfam" id="PF03732">
    <property type="entry name" value="Retrotrans_gag"/>
    <property type="match status" value="1"/>
</dbReference>
<evidence type="ECO:0000256" key="5">
    <source>
        <dbReference type="ARBA" id="ARBA00022759"/>
    </source>
</evidence>
<keyword evidence="5" id="KW-0255">Endonuclease</keyword>
<accession>A0A438H6W3</accession>
<dbReference type="PROSITE" id="PS50994">
    <property type="entry name" value="INTEGRASE"/>
    <property type="match status" value="1"/>
</dbReference>
<dbReference type="FunFam" id="3.10.10.10:FF:000007">
    <property type="entry name" value="Retrovirus-related Pol polyprotein from transposon 17.6-like Protein"/>
    <property type="match status" value="1"/>
</dbReference>
<dbReference type="PROSITE" id="PS50879">
    <property type="entry name" value="RNASE_H_1"/>
    <property type="match status" value="1"/>
</dbReference>
<evidence type="ECO:0000313" key="13">
    <source>
        <dbReference type="EMBL" id="RVW80300.1"/>
    </source>
</evidence>
<keyword evidence="4" id="KW-0540">Nuclease</keyword>
<dbReference type="InterPro" id="IPR036397">
    <property type="entry name" value="RNaseH_sf"/>
</dbReference>
<dbReference type="GO" id="GO:0015074">
    <property type="term" value="P:DNA integration"/>
    <property type="evidence" value="ECO:0007669"/>
    <property type="project" value="InterPro"/>
</dbReference>
<dbReference type="Pfam" id="PF17921">
    <property type="entry name" value="Integrase_H2C2"/>
    <property type="match status" value="1"/>
</dbReference>
<dbReference type="InterPro" id="IPR041588">
    <property type="entry name" value="Integrase_H2C2"/>
</dbReference>
<dbReference type="GO" id="GO:0003676">
    <property type="term" value="F:nucleic acid binding"/>
    <property type="evidence" value="ECO:0007669"/>
    <property type="project" value="InterPro"/>
</dbReference>
<dbReference type="EMBL" id="QGNW01000267">
    <property type="protein sequence ID" value="RVW80300.1"/>
    <property type="molecule type" value="Genomic_DNA"/>
</dbReference>
<evidence type="ECO:0000259" key="11">
    <source>
        <dbReference type="PROSITE" id="PS50879"/>
    </source>
</evidence>
<evidence type="ECO:0000256" key="3">
    <source>
        <dbReference type="ARBA" id="ARBA00022695"/>
    </source>
</evidence>
<dbReference type="InterPro" id="IPR005162">
    <property type="entry name" value="Retrotrans_gag_dom"/>
</dbReference>
<dbReference type="Pfam" id="PF00665">
    <property type="entry name" value="rve"/>
    <property type="match status" value="1"/>
</dbReference>
<feature type="region of interest" description="Disordered" evidence="9">
    <location>
        <begin position="44"/>
        <end position="162"/>
    </location>
</feature>
<evidence type="ECO:0000259" key="10">
    <source>
        <dbReference type="PROSITE" id="PS50878"/>
    </source>
</evidence>
<dbReference type="InterPro" id="IPR001584">
    <property type="entry name" value="Integrase_cat-core"/>
</dbReference>
<dbReference type="InterPro" id="IPR002156">
    <property type="entry name" value="RNaseH_domain"/>
</dbReference>
<dbReference type="PANTHER" id="PTHR48475">
    <property type="entry name" value="RIBONUCLEASE H"/>
    <property type="match status" value="1"/>
</dbReference>
<dbReference type="CDD" id="cd09279">
    <property type="entry name" value="RNase_HI_like"/>
    <property type="match status" value="1"/>
</dbReference>
<feature type="domain" description="Reverse transcriptase" evidence="10">
    <location>
        <begin position="755"/>
        <end position="934"/>
    </location>
</feature>
<feature type="compositionally biased region" description="Basic and acidic residues" evidence="9">
    <location>
        <begin position="96"/>
        <end position="114"/>
    </location>
</feature>
<dbReference type="GO" id="GO:0008233">
    <property type="term" value="F:peptidase activity"/>
    <property type="evidence" value="ECO:0007669"/>
    <property type="project" value="UniProtKB-KW"/>
</dbReference>
<keyword evidence="7" id="KW-0695">RNA-directed DNA polymerase</keyword>
<dbReference type="GO" id="GO:0006508">
    <property type="term" value="P:proteolysis"/>
    <property type="evidence" value="ECO:0007669"/>
    <property type="project" value="UniProtKB-KW"/>
</dbReference>
<dbReference type="Gene3D" id="3.30.420.10">
    <property type="entry name" value="Ribonuclease H-like superfamily/Ribonuclease H"/>
    <property type="match status" value="2"/>
</dbReference>
<dbReference type="GO" id="GO:0003964">
    <property type="term" value="F:RNA-directed DNA polymerase activity"/>
    <property type="evidence" value="ECO:0007669"/>
    <property type="project" value="UniProtKB-KW"/>
</dbReference>
<dbReference type="CDD" id="cd01647">
    <property type="entry name" value="RT_LTR"/>
    <property type="match status" value="1"/>
</dbReference>
<protein>
    <submittedName>
        <fullName evidence="13">Retrovirus-related Pol polyprotein from transposon 412</fullName>
    </submittedName>
</protein>
<evidence type="ECO:0000313" key="14">
    <source>
        <dbReference type="Proteomes" id="UP000288805"/>
    </source>
</evidence>